<evidence type="ECO:0000256" key="2">
    <source>
        <dbReference type="ARBA" id="ARBA00022741"/>
    </source>
</evidence>
<dbReference type="Gene3D" id="3.30.230.80">
    <property type="match status" value="1"/>
</dbReference>
<dbReference type="Pfam" id="PF13589">
    <property type="entry name" value="HATPase_c_3"/>
    <property type="match status" value="1"/>
</dbReference>
<accession>A0ABP6ZIM2</accession>
<dbReference type="NCBIfam" id="NF010683">
    <property type="entry name" value="PRK14083.1"/>
    <property type="match status" value="1"/>
</dbReference>
<keyword evidence="4" id="KW-0143">Chaperone</keyword>
<proteinExistence type="inferred from homology"/>
<evidence type="ECO:0000256" key="3">
    <source>
        <dbReference type="ARBA" id="ARBA00022840"/>
    </source>
</evidence>
<evidence type="ECO:0000313" key="7">
    <source>
        <dbReference type="Proteomes" id="UP001501074"/>
    </source>
</evidence>
<organism evidence="6 7">
    <name type="scientific">Kineosporia mesophila</name>
    <dbReference type="NCBI Taxonomy" id="566012"/>
    <lineage>
        <taxon>Bacteria</taxon>
        <taxon>Bacillati</taxon>
        <taxon>Actinomycetota</taxon>
        <taxon>Actinomycetes</taxon>
        <taxon>Kineosporiales</taxon>
        <taxon>Kineosporiaceae</taxon>
        <taxon>Kineosporia</taxon>
    </lineage>
</organism>
<dbReference type="Gene3D" id="3.30.565.10">
    <property type="entry name" value="Histidine kinase-like ATPase, C-terminal domain"/>
    <property type="match status" value="1"/>
</dbReference>
<dbReference type="SUPFAM" id="SSF55874">
    <property type="entry name" value="ATPase domain of HSP90 chaperone/DNA topoisomerase II/histidine kinase"/>
    <property type="match status" value="1"/>
</dbReference>
<evidence type="ECO:0000256" key="5">
    <source>
        <dbReference type="SAM" id="MobiDB-lite"/>
    </source>
</evidence>
<feature type="region of interest" description="Disordered" evidence="5">
    <location>
        <begin position="1"/>
        <end position="44"/>
    </location>
</feature>
<comment type="similarity">
    <text evidence="1">Belongs to the heat shock protein 90 family.</text>
</comment>
<dbReference type="InterPro" id="IPR020568">
    <property type="entry name" value="Ribosomal_Su5_D2-typ_SF"/>
</dbReference>
<dbReference type="PANTHER" id="PTHR11528">
    <property type="entry name" value="HEAT SHOCK PROTEIN 90 FAMILY MEMBER"/>
    <property type="match status" value="1"/>
</dbReference>
<dbReference type="InterPro" id="IPR036890">
    <property type="entry name" value="HATPase_C_sf"/>
</dbReference>
<sequence>MGEEKPADFTPPAVSDKPLRPPRLSQVPAIPEPPPAEATPPASRPFQVDLRGIVDLLSRSIYSGPQVYLRELLQNGVDAITAREGMPGAPPGAIRITPAHTPGGELVFTDNGIGLTAAEVGELLATVGRSSKRDVLDLPRTDRLGQFGIGLLSCFMVSDDIRVLSRSAGGEPPVEWVGSADGTFTVRELLESEVEAAGGLAVGTQVRLRPRAGDGELTSPTGVLDLASRYGAYLPVPVRVYLPGGGEQIVSGEPLFAQPFTHASPGLMALGRELIGADPLDAIPLHVPATGTRGTAFVLPFAPSPGARQATRVYLRGMLLSERTDDLLPEWAFFARCVVDTSGLRPTASRESLIQDDALEETRAELGAALRRWVATLANRDPVRLSTFLSVHHLALRSLVLHDDELAGFIVPWLPIETSNGQTTYRELLRRGAPLRFAETVDEFRQIAAIARPDAPVINGGYVYDSDILRRLPELIPGTVVETVTITDELASLDVPPLAERPWAQRLQARAEAALKDLDCTVLVRSFAPDTLPALHIADAGVLRRLQRQRAKEAGSGMWASILQRIDDAQDSQKSQNQLDSEGENVGAAGQLCLNWRNRLVRALAESDDELLLARTVRVVHVQALLAAHRPLRAVERASLTDALTDIVHLSAGLGADLGDMPDAPGEN</sequence>
<name>A0ABP6ZIM2_9ACTN</name>
<evidence type="ECO:0000313" key="6">
    <source>
        <dbReference type="EMBL" id="GAA3610867.1"/>
    </source>
</evidence>
<dbReference type="InterPro" id="IPR020575">
    <property type="entry name" value="Hsp90_N"/>
</dbReference>
<gene>
    <name evidence="6" type="ORF">GCM10022223_28700</name>
</gene>
<reference evidence="7" key="1">
    <citation type="journal article" date="2019" name="Int. J. Syst. Evol. Microbiol.">
        <title>The Global Catalogue of Microorganisms (GCM) 10K type strain sequencing project: providing services to taxonomists for standard genome sequencing and annotation.</title>
        <authorList>
            <consortium name="The Broad Institute Genomics Platform"/>
            <consortium name="The Broad Institute Genome Sequencing Center for Infectious Disease"/>
            <person name="Wu L."/>
            <person name="Ma J."/>
        </authorList>
    </citation>
    <scope>NUCLEOTIDE SEQUENCE [LARGE SCALE GENOMIC DNA]</scope>
    <source>
        <strain evidence="7">JCM 16902</strain>
    </source>
</reference>
<dbReference type="EMBL" id="BAAAZO010000004">
    <property type="protein sequence ID" value="GAA3610867.1"/>
    <property type="molecule type" value="Genomic_DNA"/>
</dbReference>
<keyword evidence="7" id="KW-1185">Reference proteome</keyword>
<dbReference type="PIRSF" id="PIRSF002583">
    <property type="entry name" value="Hsp90"/>
    <property type="match status" value="1"/>
</dbReference>
<dbReference type="Proteomes" id="UP001501074">
    <property type="component" value="Unassembled WGS sequence"/>
</dbReference>
<protein>
    <submittedName>
        <fullName evidence="6">HSP90 family protein</fullName>
    </submittedName>
</protein>
<evidence type="ECO:0000256" key="1">
    <source>
        <dbReference type="ARBA" id="ARBA00008239"/>
    </source>
</evidence>
<keyword evidence="3" id="KW-0067">ATP-binding</keyword>
<dbReference type="InterPro" id="IPR001404">
    <property type="entry name" value="Hsp90_fam"/>
</dbReference>
<evidence type="ECO:0000256" key="4">
    <source>
        <dbReference type="ARBA" id="ARBA00023186"/>
    </source>
</evidence>
<dbReference type="SUPFAM" id="SSF54211">
    <property type="entry name" value="Ribosomal protein S5 domain 2-like"/>
    <property type="match status" value="1"/>
</dbReference>
<comment type="caution">
    <text evidence="6">The sequence shown here is derived from an EMBL/GenBank/DDBJ whole genome shotgun (WGS) entry which is preliminary data.</text>
</comment>
<keyword evidence="2" id="KW-0547">Nucleotide-binding</keyword>
<dbReference type="PRINTS" id="PR00775">
    <property type="entry name" value="HEATSHOCK90"/>
</dbReference>